<dbReference type="InterPro" id="IPR013762">
    <property type="entry name" value="Integrase-like_cat_sf"/>
</dbReference>
<dbReference type="InterPro" id="IPR028259">
    <property type="entry name" value="AP2-like_int_N"/>
</dbReference>
<dbReference type="EMBL" id="BNDY01000017">
    <property type="protein sequence ID" value="GHI41073.1"/>
    <property type="molecule type" value="Genomic_DNA"/>
</dbReference>
<evidence type="ECO:0000256" key="3">
    <source>
        <dbReference type="ARBA" id="ARBA00023172"/>
    </source>
</evidence>
<feature type="region of interest" description="Disordered" evidence="5">
    <location>
        <begin position="511"/>
        <end position="532"/>
    </location>
</feature>
<evidence type="ECO:0000313" key="8">
    <source>
        <dbReference type="Proteomes" id="UP001050808"/>
    </source>
</evidence>
<keyword evidence="4" id="KW-0175">Coiled coil</keyword>
<dbReference type="Pfam" id="PF14657">
    <property type="entry name" value="Arm-DNA-bind_4"/>
    <property type="match status" value="1"/>
</dbReference>
<keyword evidence="2" id="KW-0238">DNA-binding</keyword>
<dbReference type="InterPro" id="IPR010998">
    <property type="entry name" value="Integrase_recombinase_N"/>
</dbReference>
<evidence type="ECO:0000259" key="6">
    <source>
        <dbReference type="PROSITE" id="PS51898"/>
    </source>
</evidence>
<dbReference type="Pfam" id="PF00589">
    <property type="entry name" value="Phage_integrase"/>
    <property type="match status" value="1"/>
</dbReference>
<protein>
    <submittedName>
        <fullName evidence="7">Site-specific integrase</fullName>
    </submittedName>
</protein>
<evidence type="ECO:0000256" key="2">
    <source>
        <dbReference type="ARBA" id="ARBA00023125"/>
    </source>
</evidence>
<evidence type="ECO:0000256" key="1">
    <source>
        <dbReference type="ARBA" id="ARBA00008857"/>
    </source>
</evidence>
<dbReference type="Gene3D" id="1.10.443.10">
    <property type="entry name" value="Intergrase catalytic core"/>
    <property type="match status" value="1"/>
</dbReference>
<reference evidence="7" key="1">
    <citation type="submission" date="2024-05" db="EMBL/GenBank/DDBJ databases">
        <title>Whole genome shotgun sequence of Streptomyces violascens NBRC 12920.</title>
        <authorList>
            <person name="Komaki H."/>
            <person name="Tamura T."/>
        </authorList>
    </citation>
    <scope>NUCLEOTIDE SEQUENCE</scope>
    <source>
        <strain evidence="7">NBRC 12920</strain>
    </source>
</reference>
<sequence length="532" mass="60374">MFSGSIYKRCKCTEPRVDATGEPVLDSNGNPKTRELGTNCPDLKKRDHGSWYYYVNLPDGPRGERRRPRKGGFATRAAAQHAAQKLWTQANQGIDVESRETVEQFLRRWLSNRVDLKRKTRCDYADFLERIYIPALGHLTMRELRTRHIQAMFEDIWAYNKIKEANRKEAEEALAACEAARQAWRQAARPRPPELRQHWNEAKAILKEARAKPRQNTGPGTQKRFLDALSAALRAAVMEKLIAENWADEVVIPKYEKPRPLVWTDERIARWRQTGDKPSSVMVWTPELTGQFLDATAGHRMYVMWHLQVFRGPRRGEATGLTWAEVNMTQGTANIVQQLVSDTSHQLFEETPKSRSGRRTIALDSGTHQLLATWRDLQKAKRAEWEERHRKNPEKYGPYVDSGYVFTQDNGTPWHPDNVSKVFDRLLRSLDMPPIRLHDLRHCAASLSLAAGLSMKAIQALLGHATFTLTADTYASLMPQFEREAADAPVALVPRAQGQLVEEAATAEVDNARPELTLVKESGSPEAGKTAA</sequence>
<organism evidence="7 8">
    <name type="scientific">Streptomyces violascens</name>
    <dbReference type="NCBI Taxonomy" id="67381"/>
    <lineage>
        <taxon>Bacteria</taxon>
        <taxon>Bacillati</taxon>
        <taxon>Actinomycetota</taxon>
        <taxon>Actinomycetes</taxon>
        <taxon>Kitasatosporales</taxon>
        <taxon>Streptomycetaceae</taxon>
        <taxon>Streptomyces</taxon>
    </lineage>
</organism>
<dbReference type="InterPro" id="IPR002104">
    <property type="entry name" value="Integrase_catalytic"/>
</dbReference>
<feature type="region of interest" description="Disordered" evidence="5">
    <location>
        <begin position="18"/>
        <end position="40"/>
    </location>
</feature>
<dbReference type="InterPro" id="IPR011010">
    <property type="entry name" value="DNA_brk_join_enz"/>
</dbReference>
<dbReference type="PANTHER" id="PTHR30349:SF64">
    <property type="entry name" value="PROPHAGE INTEGRASE INTD-RELATED"/>
    <property type="match status" value="1"/>
</dbReference>
<feature type="domain" description="Tyr recombinase" evidence="6">
    <location>
        <begin position="279"/>
        <end position="487"/>
    </location>
</feature>
<dbReference type="CDD" id="cd01189">
    <property type="entry name" value="INT_ICEBs1_C_like"/>
    <property type="match status" value="1"/>
</dbReference>
<keyword evidence="3" id="KW-0233">DNA recombination</keyword>
<comment type="caution">
    <text evidence="7">The sequence shown here is derived from an EMBL/GenBank/DDBJ whole genome shotgun (WGS) entry which is preliminary data.</text>
</comment>
<comment type="similarity">
    <text evidence="1">Belongs to the 'phage' integrase family.</text>
</comment>
<feature type="coiled-coil region" evidence="4">
    <location>
        <begin position="160"/>
        <end position="187"/>
    </location>
</feature>
<evidence type="ECO:0000256" key="5">
    <source>
        <dbReference type="SAM" id="MobiDB-lite"/>
    </source>
</evidence>
<evidence type="ECO:0000313" key="7">
    <source>
        <dbReference type="EMBL" id="GHI41073.1"/>
    </source>
</evidence>
<proteinExistence type="inferred from homology"/>
<dbReference type="InterPro" id="IPR050090">
    <property type="entry name" value="Tyrosine_recombinase_XerCD"/>
</dbReference>
<gene>
    <name evidence="7" type="ORF">Sviol_54810</name>
</gene>
<dbReference type="Proteomes" id="UP001050808">
    <property type="component" value="Unassembled WGS sequence"/>
</dbReference>
<dbReference type="RefSeq" id="WP_226599512.1">
    <property type="nucleotide sequence ID" value="NZ_BNDY01000017.1"/>
</dbReference>
<dbReference type="Gene3D" id="1.10.150.130">
    <property type="match status" value="1"/>
</dbReference>
<keyword evidence="8" id="KW-1185">Reference proteome</keyword>
<dbReference type="PANTHER" id="PTHR30349">
    <property type="entry name" value="PHAGE INTEGRASE-RELATED"/>
    <property type="match status" value="1"/>
</dbReference>
<name>A0ABQ3QUW3_9ACTN</name>
<accession>A0ABQ3QUW3</accession>
<dbReference type="SUPFAM" id="SSF56349">
    <property type="entry name" value="DNA breaking-rejoining enzymes"/>
    <property type="match status" value="1"/>
</dbReference>
<evidence type="ECO:0000256" key="4">
    <source>
        <dbReference type="SAM" id="Coils"/>
    </source>
</evidence>
<dbReference type="PROSITE" id="PS51898">
    <property type="entry name" value="TYR_RECOMBINASE"/>
    <property type="match status" value="1"/>
</dbReference>